<dbReference type="NCBIfam" id="NF009793">
    <property type="entry name" value="PRK13285.1-1"/>
    <property type="match status" value="1"/>
</dbReference>
<comment type="similarity">
    <text evidence="4">Belongs to the FliW family.</text>
</comment>
<keyword evidence="5" id="KW-0282">Flagellum</keyword>
<dbReference type="GO" id="GO:0006417">
    <property type="term" value="P:regulation of translation"/>
    <property type="evidence" value="ECO:0007669"/>
    <property type="project" value="UniProtKB-KW"/>
</dbReference>
<sequence length="147" mass="16871">MKITSKFLGEIEIAEEQIIHFPNGIPGFEEEKQFVILPLEEQSPFAILQSVRHSHVGFVIAYPFSFYPNYAFDLAEEDIKKLKLNSPDDCLTYTIMTLKEPFADSTINLKAPIVINVKEKIGKQLILHDSDYPIRFPLSEVRGKEEE</sequence>
<comment type="caution">
    <text evidence="5">The sequence shown here is derived from an EMBL/GenBank/DDBJ whole genome shotgun (WGS) entry which is preliminary data.</text>
</comment>
<comment type="function">
    <text evidence="4">Acts as an anti-CsrA protein, binds CsrA and prevents it from repressing translation of its target genes, one of which is flagellin. Binds to flagellin and participates in the assembly of the flagellum.</text>
</comment>
<name>A0A1B7KQS9_PARTM</name>
<dbReference type="HAMAP" id="MF_01185">
    <property type="entry name" value="FliW"/>
    <property type="match status" value="1"/>
</dbReference>
<evidence type="ECO:0000256" key="4">
    <source>
        <dbReference type="HAMAP-Rule" id="MF_01185"/>
    </source>
</evidence>
<dbReference type="InterPro" id="IPR024046">
    <property type="entry name" value="Flagellar_assmbl_FliW_dom_sf"/>
</dbReference>
<keyword evidence="2 4" id="KW-1005">Bacterial flagellum biogenesis</keyword>
<proteinExistence type="inferred from homology"/>
<dbReference type="RefSeq" id="WP_064552186.1">
    <property type="nucleotide sequence ID" value="NZ_LXMA01000034.1"/>
</dbReference>
<accession>A0A1B7KQS9</accession>
<dbReference type="PANTHER" id="PTHR39190:SF1">
    <property type="entry name" value="FLAGELLAR ASSEMBLY FACTOR FLIW"/>
    <property type="match status" value="1"/>
</dbReference>
<keyword evidence="4" id="KW-0143">Chaperone</keyword>
<keyword evidence="5" id="KW-0969">Cilium</keyword>
<evidence type="ECO:0000313" key="6">
    <source>
        <dbReference type="Proteomes" id="UP000078290"/>
    </source>
</evidence>
<keyword evidence="1 4" id="KW-0963">Cytoplasm</keyword>
<keyword evidence="5" id="KW-0966">Cell projection</keyword>
<evidence type="ECO:0000256" key="2">
    <source>
        <dbReference type="ARBA" id="ARBA00022795"/>
    </source>
</evidence>
<protein>
    <recommendedName>
        <fullName evidence="4">Flagellar assembly factor FliW</fullName>
    </recommendedName>
</protein>
<comment type="subcellular location">
    <subcellularLocation>
        <location evidence="4">Cytoplasm</location>
    </subcellularLocation>
</comment>
<dbReference type="AlphaFoldDB" id="A0A1B7KQS9"/>
<evidence type="ECO:0000313" key="5">
    <source>
        <dbReference type="EMBL" id="OAT72401.1"/>
    </source>
</evidence>
<gene>
    <name evidence="4" type="primary">fliW</name>
    <name evidence="5" type="ORF">A7K69_09740</name>
</gene>
<dbReference type="SUPFAM" id="SSF141457">
    <property type="entry name" value="BH3618-like"/>
    <property type="match status" value="1"/>
</dbReference>
<dbReference type="Proteomes" id="UP000078290">
    <property type="component" value="Unassembled WGS sequence"/>
</dbReference>
<evidence type="ECO:0000256" key="1">
    <source>
        <dbReference type="ARBA" id="ARBA00022490"/>
    </source>
</evidence>
<comment type="subunit">
    <text evidence="4">Interacts with translational regulator CsrA and flagellin(s).</text>
</comment>
<dbReference type="PANTHER" id="PTHR39190">
    <property type="entry name" value="FLAGELLAR ASSEMBLY FACTOR FLIW"/>
    <property type="match status" value="1"/>
</dbReference>
<reference evidence="6" key="1">
    <citation type="submission" date="2016-05" db="EMBL/GenBank/DDBJ databases">
        <authorList>
            <person name="Wang W."/>
            <person name="Zhu L."/>
        </authorList>
    </citation>
    <scope>NUCLEOTIDE SEQUENCE [LARGE SCALE GENOMIC DNA]</scope>
    <source>
        <strain evidence="6">W-2</strain>
    </source>
</reference>
<dbReference type="GO" id="GO:0005737">
    <property type="term" value="C:cytoplasm"/>
    <property type="evidence" value="ECO:0007669"/>
    <property type="project" value="UniProtKB-SubCell"/>
</dbReference>
<organism evidence="5 6">
    <name type="scientific">Parageobacillus thermoglucosidasius</name>
    <name type="common">Geobacillus thermoglucosidasius</name>
    <dbReference type="NCBI Taxonomy" id="1426"/>
    <lineage>
        <taxon>Bacteria</taxon>
        <taxon>Bacillati</taxon>
        <taxon>Bacillota</taxon>
        <taxon>Bacilli</taxon>
        <taxon>Bacillales</taxon>
        <taxon>Anoxybacillaceae</taxon>
        <taxon>Parageobacillus</taxon>
    </lineage>
</organism>
<keyword evidence="3 4" id="KW-0810">Translation regulation</keyword>
<dbReference type="EMBL" id="LXMA01000034">
    <property type="protein sequence ID" value="OAT72401.1"/>
    <property type="molecule type" value="Genomic_DNA"/>
</dbReference>
<dbReference type="GO" id="GO:0044780">
    <property type="term" value="P:bacterial-type flagellum assembly"/>
    <property type="evidence" value="ECO:0007669"/>
    <property type="project" value="UniProtKB-UniRule"/>
</dbReference>
<dbReference type="Gene3D" id="2.30.290.10">
    <property type="entry name" value="BH3618-like"/>
    <property type="match status" value="1"/>
</dbReference>
<dbReference type="OrthoDB" id="9801235at2"/>
<dbReference type="Pfam" id="PF02623">
    <property type="entry name" value="FliW"/>
    <property type="match status" value="1"/>
</dbReference>
<evidence type="ECO:0000256" key="3">
    <source>
        <dbReference type="ARBA" id="ARBA00022845"/>
    </source>
</evidence>
<dbReference type="InterPro" id="IPR003775">
    <property type="entry name" value="Flagellar_assembly_factor_FliW"/>
</dbReference>